<keyword evidence="4" id="KW-1185">Reference proteome</keyword>
<feature type="transmembrane region" description="Helical" evidence="2">
    <location>
        <begin position="75"/>
        <end position="92"/>
    </location>
</feature>
<organism evidence="3 4">
    <name type="scientific">Brachybacterium rhamnosum</name>
    <dbReference type="NCBI Taxonomy" id="173361"/>
    <lineage>
        <taxon>Bacteria</taxon>
        <taxon>Bacillati</taxon>
        <taxon>Actinomycetota</taxon>
        <taxon>Actinomycetes</taxon>
        <taxon>Micrococcales</taxon>
        <taxon>Dermabacteraceae</taxon>
        <taxon>Brachybacterium</taxon>
    </lineage>
</organism>
<evidence type="ECO:0000256" key="1">
    <source>
        <dbReference type="SAM" id="MobiDB-lite"/>
    </source>
</evidence>
<proteinExistence type="predicted"/>
<gene>
    <name evidence="3" type="ORF">ACFSDA_03810</name>
</gene>
<keyword evidence="2" id="KW-0472">Membrane</keyword>
<sequence>MNSHKDTSPAADAAAADGSAADVPGDATVQTAGAFDIRNFIGLLVGIFGVVLVLMGLFAFDPAESAKTDGMNANLWAGIGMAVVGAAFLLWAKLEPIRIVVRENEPGAEDKKDIAAL</sequence>
<comment type="caution">
    <text evidence="3">The sequence shown here is derived from an EMBL/GenBank/DDBJ whole genome shotgun (WGS) entry which is preliminary data.</text>
</comment>
<accession>A0ABW4PVQ8</accession>
<evidence type="ECO:0000313" key="3">
    <source>
        <dbReference type="EMBL" id="MFD1834195.1"/>
    </source>
</evidence>
<dbReference type="RefSeq" id="WP_137769085.1">
    <property type="nucleotide sequence ID" value="NZ_BAAAIS010000002.1"/>
</dbReference>
<keyword evidence="2" id="KW-0812">Transmembrane</keyword>
<reference evidence="4" key="1">
    <citation type="journal article" date="2019" name="Int. J. Syst. Evol. Microbiol.">
        <title>The Global Catalogue of Microorganisms (GCM) 10K type strain sequencing project: providing services to taxonomists for standard genome sequencing and annotation.</title>
        <authorList>
            <consortium name="The Broad Institute Genomics Platform"/>
            <consortium name="The Broad Institute Genome Sequencing Center for Infectious Disease"/>
            <person name="Wu L."/>
            <person name="Ma J."/>
        </authorList>
    </citation>
    <scope>NUCLEOTIDE SEQUENCE [LARGE SCALE GENOMIC DNA]</scope>
    <source>
        <strain evidence="4">JCM 11650</strain>
    </source>
</reference>
<evidence type="ECO:0000313" key="4">
    <source>
        <dbReference type="Proteomes" id="UP001597280"/>
    </source>
</evidence>
<name>A0ABW4PVQ8_9MICO</name>
<feature type="transmembrane region" description="Helical" evidence="2">
    <location>
        <begin position="40"/>
        <end position="60"/>
    </location>
</feature>
<feature type="compositionally biased region" description="Low complexity" evidence="1">
    <location>
        <begin position="8"/>
        <end position="24"/>
    </location>
</feature>
<protein>
    <submittedName>
        <fullName evidence="3">Uncharacterized protein</fullName>
    </submittedName>
</protein>
<dbReference type="Proteomes" id="UP001597280">
    <property type="component" value="Unassembled WGS sequence"/>
</dbReference>
<feature type="region of interest" description="Disordered" evidence="1">
    <location>
        <begin position="1"/>
        <end position="24"/>
    </location>
</feature>
<evidence type="ECO:0000256" key="2">
    <source>
        <dbReference type="SAM" id="Phobius"/>
    </source>
</evidence>
<dbReference type="EMBL" id="JBHUFL010000002">
    <property type="protein sequence ID" value="MFD1834195.1"/>
    <property type="molecule type" value="Genomic_DNA"/>
</dbReference>
<keyword evidence="2" id="KW-1133">Transmembrane helix</keyword>